<comment type="caution">
    <text evidence="2">The sequence shown here is derived from an EMBL/GenBank/DDBJ whole genome shotgun (WGS) entry which is preliminary data.</text>
</comment>
<keyword evidence="3" id="KW-1185">Reference proteome</keyword>
<evidence type="ECO:0000313" key="2">
    <source>
        <dbReference type="EMBL" id="KAK1600290.1"/>
    </source>
</evidence>
<keyword evidence="1" id="KW-0472">Membrane</keyword>
<keyword evidence="1" id="KW-1133">Transmembrane helix</keyword>
<feature type="transmembrane region" description="Helical" evidence="1">
    <location>
        <begin position="124"/>
        <end position="145"/>
    </location>
</feature>
<organism evidence="2 3">
    <name type="scientific">Colletotrichum navitas</name>
    <dbReference type="NCBI Taxonomy" id="681940"/>
    <lineage>
        <taxon>Eukaryota</taxon>
        <taxon>Fungi</taxon>
        <taxon>Dikarya</taxon>
        <taxon>Ascomycota</taxon>
        <taxon>Pezizomycotina</taxon>
        <taxon>Sordariomycetes</taxon>
        <taxon>Hypocreomycetidae</taxon>
        <taxon>Glomerellales</taxon>
        <taxon>Glomerellaceae</taxon>
        <taxon>Colletotrichum</taxon>
        <taxon>Colletotrichum graminicola species complex</taxon>
    </lineage>
</organism>
<evidence type="ECO:0000313" key="3">
    <source>
        <dbReference type="Proteomes" id="UP001230504"/>
    </source>
</evidence>
<dbReference type="RefSeq" id="XP_060420786.1">
    <property type="nucleotide sequence ID" value="XM_060550885.1"/>
</dbReference>
<name>A0AAD8VD76_9PEZI</name>
<proteinExistence type="predicted"/>
<dbReference type="AlphaFoldDB" id="A0AAD8VD76"/>
<dbReference type="EMBL" id="JAHLJV010000001">
    <property type="protein sequence ID" value="KAK1600290.1"/>
    <property type="molecule type" value="Genomic_DNA"/>
</dbReference>
<protein>
    <submittedName>
        <fullName evidence="2">Uncharacterized protein</fullName>
    </submittedName>
</protein>
<keyword evidence="1" id="KW-0812">Transmembrane</keyword>
<evidence type="ECO:0000256" key="1">
    <source>
        <dbReference type="SAM" id="Phobius"/>
    </source>
</evidence>
<dbReference type="GeneID" id="85435125"/>
<gene>
    <name evidence="2" type="ORF">LY79DRAFT_13374</name>
</gene>
<sequence>MIRQLRYDMVYLHVLDLRAPGGLSRPARSLAPTHALASAFWGVFRESAHLVVTPTRLRLNPVSMRWMRQERMHTPASLPRKTGLDAADSWHARHATCSERSHRSRLPSGIFWCPTRLPALLPPFFVLFFFFSFSFLSPSSLASFLQAAGV</sequence>
<dbReference type="Proteomes" id="UP001230504">
    <property type="component" value="Unassembled WGS sequence"/>
</dbReference>
<accession>A0AAD8VD76</accession>
<reference evidence="2" key="1">
    <citation type="submission" date="2021-06" db="EMBL/GenBank/DDBJ databases">
        <title>Comparative genomics, transcriptomics and evolutionary studies reveal genomic signatures of adaptation to plant cell wall in hemibiotrophic fungi.</title>
        <authorList>
            <consortium name="DOE Joint Genome Institute"/>
            <person name="Baroncelli R."/>
            <person name="Diaz J.F."/>
            <person name="Benocci T."/>
            <person name="Peng M."/>
            <person name="Battaglia E."/>
            <person name="Haridas S."/>
            <person name="Andreopoulos W."/>
            <person name="Labutti K."/>
            <person name="Pangilinan J."/>
            <person name="Floch G.L."/>
            <person name="Makela M.R."/>
            <person name="Henrissat B."/>
            <person name="Grigoriev I.V."/>
            <person name="Crouch J.A."/>
            <person name="De Vries R.P."/>
            <person name="Sukno S.A."/>
            <person name="Thon M.R."/>
        </authorList>
    </citation>
    <scope>NUCLEOTIDE SEQUENCE</scope>
    <source>
        <strain evidence="2">CBS 125086</strain>
    </source>
</reference>